<dbReference type="InterPro" id="IPR036047">
    <property type="entry name" value="F-box-like_dom_sf"/>
</dbReference>
<dbReference type="PANTHER" id="PTHR31672:SF13">
    <property type="entry name" value="F-BOX PROTEIN CPR30-LIKE"/>
    <property type="match status" value="1"/>
</dbReference>
<dbReference type="Gene3D" id="1.20.1280.50">
    <property type="match status" value="1"/>
</dbReference>
<dbReference type="NCBIfam" id="TIGR01640">
    <property type="entry name" value="F_box_assoc_1"/>
    <property type="match status" value="1"/>
</dbReference>
<comment type="caution">
    <text evidence="2">The sequence shown here is derived from an EMBL/GenBank/DDBJ whole genome shotgun (WGS) entry which is preliminary data.</text>
</comment>
<dbReference type="InterPro" id="IPR050796">
    <property type="entry name" value="SCF_F-box_component"/>
</dbReference>
<dbReference type="SMART" id="SM00256">
    <property type="entry name" value="FBOX"/>
    <property type="match status" value="1"/>
</dbReference>
<dbReference type="OrthoDB" id="1107687at2759"/>
<dbReference type="Pfam" id="PF07734">
    <property type="entry name" value="FBA_1"/>
    <property type="match status" value="1"/>
</dbReference>
<feature type="domain" description="F-box" evidence="1">
    <location>
        <begin position="1"/>
        <end position="50"/>
    </location>
</feature>
<evidence type="ECO:0000313" key="3">
    <source>
        <dbReference type="Proteomes" id="UP000467841"/>
    </source>
</evidence>
<reference evidence="2" key="1">
    <citation type="submission" date="2020-01" db="EMBL/GenBank/DDBJ databases">
        <authorList>
            <person name="Mishra B."/>
        </authorList>
    </citation>
    <scope>NUCLEOTIDE SEQUENCE [LARGE SCALE GENOMIC DNA]</scope>
</reference>
<dbReference type="PANTHER" id="PTHR31672">
    <property type="entry name" value="BNACNNG10540D PROTEIN"/>
    <property type="match status" value="1"/>
</dbReference>
<dbReference type="EMBL" id="CACVBM020000432">
    <property type="protein sequence ID" value="CAA7018996.1"/>
    <property type="molecule type" value="Genomic_DNA"/>
</dbReference>
<evidence type="ECO:0000313" key="2">
    <source>
        <dbReference type="EMBL" id="CAA7018996.1"/>
    </source>
</evidence>
<dbReference type="InterPro" id="IPR001810">
    <property type="entry name" value="F-box_dom"/>
</dbReference>
<evidence type="ECO:0000259" key="1">
    <source>
        <dbReference type="PROSITE" id="PS50181"/>
    </source>
</evidence>
<proteinExistence type="predicted"/>
<gene>
    <name evidence="2" type="ORF">MERR_LOCUS6231</name>
</gene>
<dbReference type="InterPro" id="IPR006527">
    <property type="entry name" value="F-box-assoc_dom_typ1"/>
</dbReference>
<dbReference type="Proteomes" id="UP000467841">
    <property type="component" value="Unassembled WGS sequence"/>
</dbReference>
<dbReference type="AlphaFoldDB" id="A0A6D2HWP1"/>
<name>A0A6D2HWP1_9BRAS</name>
<dbReference type="Pfam" id="PF00646">
    <property type="entry name" value="F-box"/>
    <property type="match status" value="1"/>
</dbReference>
<organism evidence="2 3">
    <name type="scientific">Microthlaspi erraticum</name>
    <dbReference type="NCBI Taxonomy" id="1685480"/>
    <lineage>
        <taxon>Eukaryota</taxon>
        <taxon>Viridiplantae</taxon>
        <taxon>Streptophyta</taxon>
        <taxon>Embryophyta</taxon>
        <taxon>Tracheophyta</taxon>
        <taxon>Spermatophyta</taxon>
        <taxon>Magnoliopsida</taxon>
        <taxon>eudicotyledons</taxon>
        <taxon>Gunneridae</taxon>
        <taxon>Pentapetalae</taxon>
        <taxon>rosids</taxon>
        <taxon>malvids</taxon>
        <taxon>Brassicales</taxon>
        <taxon>Brassicaceae</taxon>
        <taxon>Coluteocarpeae</taxon>
        <taxon>Microthlaspi</taxon>
    </lineage>
</organism>
<keyword evidence="3" id="KW-1185">Reference proteome</keyword>
<dbReference type="CDD" id="cd22157">
    <property type="entry name" value="F-box_AtFBW1-like"/>
    <property type="match status" value="1"/>
</dbReference>
<sequence>MTMSNLPEDLVEEILSRVPATSLKPLRSTCKGWKALFKTPRFAEKHFRKAPKQSHVVMLKNSRVFPMNVDFNVVPPSIEFKDALDLKCSLRNSEQLDIADVFHCDGLLLCITSGKRPVVWNPCLGETRWIQHKDGYEFSAGFALGYGKNKSDHSYKILMYRNCGFDRFETYEFSSNSWRVVNTPNCIVTRYSGVTLKGNTYWIGADVDDDKSEYLLSFDFTGERFRRLCLPSSTNRGESKALSVVREEKLSVLHHNYDTSKVEMWVTNKIDTEADLSWSKYFAVDDLDGYMDNCHYASTSLIIDEEKKVALCCNSVYDRGKRVVVYTIGENDKYYTEIPYDRRWGWSFIFNYVPSLVQIQSK</sequence>
<dbReference type="PROSITE" id="PS50181">
    <property type="entry name" value="FBOX"/>
    <property type="match status" value="1"/>
</dbReference>
<dbReference type="SUPFAM" id="SSF81383">
    <property type="entry name" value="F-box domain"/>
    <property type="match status" value="1"/>
</dbReference>
<accession>A0A6D2HWP1</accession>
<protein>
    <recommendedName>
        <fullName evidence="1">F-box domain-containing protein</fullName>
    </recommendedName>
</protein>
<dbReference type="InterPro" id="IPR017451">
    <property type="entry name" value="F-box-assoc_interact_dom"/>
</dbReference>